<evidence type="ECO:0000256" key="2">
    <source>
        <dbReference type="ARBA" id="ARBA00022741"/>
    </source>
</evidence>
<dbReference type="InterPro" id="IPR006555">
    <property type="entry name" value="ATP-dep_Helicase_C"/>
</dbReference>
<dbReference type="WBParaSite" id="SMUV_0000465701-mRNA-1">
    <property type="protein sequence ID" value="SMUV_0000465701-mRNA-1"/>
    <property type="gene ID" value="SMUV_0000465701"/>
</dbReference>
<dbReference type="PROSITE" id="PS00690">
    <property type="entry name" value="DEAH_ATP_HELICASE"/>
    <property type="match status" value="1"/>
</dbReference>
<dbReference type="Proteomes" id="UP000046393">
    <property type="component" value="Unplaced"/>
</dbReference>
<dbReference type="InterPro" id="IPR006554">
    <property type="entry name" value="Helicase-like_DEXD_c2"/>
</dbReference>
<dbReference type="InterPro" id="IPR010614">
    <property type="entry name" value="RAD3-like_helicase_DEAD"/>
</dbReference>
<dbReference type="InterPro" id="IPR002464">
    <property type="entry name" value="DNA/RNA_helicase_DEAH_CS"/>
</dbReference>
<evidence type="ECO:0000256" key="6">
    <source>
        <dbReference type="ARBA" id="ARBA00023004"/>
    </source>
</evidence>
<reference evidence="12" key="1">
    <citation type="submission" date="2017-02" db="UniProtKB">
        <authorList>
            <consortium name="WormBaseParasite"/>
        </authorList>
    </citation>
    <scope>IDENTIFICATION</scope>
</reference>
<keyword evidence="7" id="KW-0411">Iron-sulfur</keyword>
<dbReference type="PROSITE" id="PS51193">
    <property type="entry name" value="HELICASE_ATP_BIND_2"/>
    <property type="match status" value="1"/>
</dbReference>
<dbReference type="CDD" id="cd18788">
    <property type="entry name" value="SF2_C_XPD"/>
    <property type="match status" value="1"/>
</dbReference>
<dbReference type="InterPro" id="IPR014013">
    <property type="entry name" value="Helic_SF1/SF2_ATP-bd_DinG/Rad3"/>
</dbReference>
<feature type="domain" description="Helicase ATP-binding" evidence="10">
    <location>
        <begin position="40"/>
        <end position="434"/>
    </location>
</feature>
<keyword evidence="2" id="KW-0547">Nucleotide-binding</keyword>
<evidence type="ECO:0000256" key="9">
    <source>
        <dbReference type="SAM" id="MobiDB-lite"/>
    </source>
</evidence>
<dbReference type="Pfam" id="PF13307">
    <property type="entry name" value="Helicase_C_2"/>
    <property type="match status" value="1"/>
</dbReference>
<dbReference type="GO" id="GO:0003677">
    <property type="term" value="F:DNA binding"/>
    <property type="evidence" value="ECO:0007669"/>
    <property type="project" value="InterPro"/>
</dbReference>
<keyword evidence="3" id="KW-0378">Hydrolase</keyword>
<evidence type="ECO:0000256" key="1">
    <source>
        <dbReference type="ARBA" id="ARBA00022723"/>
    </source>
</evidence>
<proteinExistence type="predicted"/>
<dbReference type="GO" id="GO:1990918">
    <property type="term" value="P:double-strand break repair involved in meiotic recombination"/>
    <property type="evidence" value="ECO:0007669"/>
    <property type="project" value="TreeGrafter"/>
</dbReference>
<keyword evidence="8" id="KW-0413">Isomerase</keyword>
<dbReference type="AlphaFoldDB" id="A0A0N5AJL4"/>
<dbReference type="STRING" id="451379.A0A0N5AJL4"/>
<dbReference type="SMART" id="SM00491">
    <property type="entry name" value="HELICc2"/>
    <property type="match status" value="1"/>
</dbReference>
<feature type="compositionally biased region" description="Polar residues" evidence="9">
    <location>
        <begin position="138"/>
        <end position="154"/>
    </location>
</feature>
<evidence type="ECO:0000256" key="7">
    <source>
        <dbReference type="ARBA" id="ARBA00023014"/>
    </source>
</evidence>
<dbReference type="InterPro" id="IPR045028">
    <property type="entry name" value="DinG/Rad3-like"/>
</dbReference>
<evidence type="ECO:0000313" key="11">
    <source>
        <dbReference type="Proteomes" id="UP000046393"/>
    </source>
</evidence>
<keyword evidence="6" id="KW-0408">Iron</keyword>
<evidence type="ECO:0000259" key="10">
    <source>
        <dbReference type="PROSITE" id="PS51193"/>
    </source>
</evidence>
<evidence type="ECO:0000256" key="3">
    <source>
        <dbReference type="ARBA" id="ARBA00022801"/>
    </source>
</evidence>
<evidence type="ECO:0000313" key="12">
    <source>
        <dbReference type="WBParaSite" id="SMUV_0000465701-mRNA-1"/>
    </source>
</evidence>
<name>A0A0N5AJL4_9BILA</name>
<dbReference type="GO" id="GO:0006289">
    <property type="term" value="P:nucleotide-excision repair"/>
    <property type="evidence" value="ECO:0007669"/>
    <property type="project" value="TreeGrafter"/>
</dbReference>
<protein>
    <submittedName>
        <fullName evidence="12">DNA helicase</fullName>
    </submittedName>
</protein>
<dbReference type="SUPFAM" id="SSF52540">
    <property type="entry name" value="P-loop containing nucleoside triphosphate hydrolases"/>
    <property type="match status" value="1"/>
</dbReference>
<dbReference type="SMART" id="SM00488">
    <property type="entry name" value="DEXDc2"/>
    <property type="match status" value="1"/>
</dbReference>
<feature type="region of interest" description="Disordered" evidence="9">
    <location>
        <begin position="114"/>
        <end position="157"/>
    </location>
</feature>
<dbReference type="PANTHER" id="PTHR11472">
    <property type="entry name" value="DNA REPAIR DEAD HELICASE RAD3/XP-D SUBFAMILY MEMBER"/>
    <property type="match status" value="1"/>
</dbReference>
<evidence type="ECO:0000256" key="4">
    <source>
        <dbReference type="ARBA" id="ARBA00022806"/>
    </source>
</evidence>
<keyword evidence="1" id="KW-0479">Metal-binding</keyword>
<dbReference type="Pfam" id="PF06733">
    <property type="entry name" value="DEAD_2"/>
    <property type="match status" value="1"/>
</dbReference>
<dbReference type="GO" id="GO:0005634">
    <property type="term" value="C:nucleus"/>
    <property type="evidence" value="ECO:0007669"/>
    <property type="project" value="TreeGrafter"/>
</dbReference>
<dbReference type="GO" id="GO:0016818">
    <property type="term" value="F:hydrolase activity, acting on acid anhydrides, in phosphorus-containing anhydrides"/>
    <property type="evidence" value="ECO:0007669"/>
    <property type="project" value="InterPro"/>
</dbReference>
<organism evidence="11 12">
    <name type="scientific">Syphacia muris</name>
    <dbReference type="NCBI Taxonomy" id="451379"/>
    <lineage>
        <taxon>Eukaryota</taxon>
        <taxon>Metazoa</taxon>
        <taxon>Ecdysozoa</taxon>
        <taxon>Nematoda</taxon>
        <taxon>Chromadorea</taxon>
        <taxon>Rhabditida</taxon>
        <taxon>Spirurina</taxon>
        <taxon>Oxyuridomorpha</taxon>
        <taxon>Oxyuroidea</taxon>
        <taxon>Oxyuridae</taxon>
        <taxon>Syphacia</taxon>
    </lineage>
</organism>
<dbReference type="GO" id="GO:0005524">
    <property type="term" value="F:ATP binding"/>
    <property type="evidence" value="ECO:0007669"/>
    <property type="project" value="UniProtKB-KW"/>
</dbReference>
<evidence type="ECO:0000256" key="8">
    <source>
        <dbReference type="ARBA" id="ARBA00023235"/>
    </source>
</evidence>
<keyword evidence="4" id="KW-0347">Helicase</keyword>
<dbReference type="GO" id="GO:0051536">
    <property type="term" value="F:iron-sulfur cluster binding"/>
    <property type="evidence" value="ECO:0007669"/>
    <property type="project" value="UniProtKB-KW"/>
</dbReference>
<keyword evidence="11" id="KW-1185">Reference proteome</keyword>
<sequence>MEKKRKRSILDAYRQSYKGIFSPRSVLQPREYSSLMICGYDVKLPYNLEPYKTQKAMIAKVLTSLKNRLSALIESPTGSGIFYYKSGKTLALLSSTCAWLAKYKDERAKSREECQVCNGKSRTSDVEDNEINNHPEDSTVNDSNLGQPENQSPKPLTVEEEFELDFSPSVLQNSAFGTDIALLKAKRMRAGEAGDTESFEGHTCLPKVVIYYGTRTHKQIGQVVKEFSRLPYGHSGVLKHTILASREHTCINKMVFDGGGDLQAKCVEITGPKGIGCPFKNAARGKYEKSFPVRNLISKYSEHPDDVWDVEDLVKILTISNPSICPYVTMTRVLTGDADIVFCPFNYMLDPIIRDNSDVNLKNAIIVLDEAHNVEDVCRESTSFAFTEREIVSACMEFRRKSELFFFEDLGGEVDKVYGKILRKTEAAEGVVDDYLMEQNTANVESYRQLNESFKMLNMFMNDVLIWFAETAKDGLKRAPSKNGRIAYTFSWETLYTSLQERNFMRFQERGCGSALVSLIKALTDICGANEHADTFKPNASAIVCVEKFVYFFRIYFTEDYRTCYKLFVCAEKPHTFVYFGHFCCEILKFSLNSSFNKVKVGVSDMAVLYNKDENLWMDSRTPLSGYKEIMEGCKISFELWCMRPALAYLDAFKCSRSVILASGTLSPMDTFKSELGVEFQQQMEGSQVIPAEQIFAAVIPTGPNGYHLRATYKNINSDNRLISELSLVLRAVCEKVPKGILCFVSSYRLLDQLYDYMLSSGILRQIMTVKHVLREPRRSSQMNEVMAEYQKAVDCPKRFGTQCTGVLLFAVFRGKVSEGIDFADDRARCVISIGIPFPNAIDEQVQEKKRYNDDNCKKMQLLTGDNWYIMQAYRALNQALGRCLRHRNDWGIILLLDDRLLQNRSNPDAQKVSRWIREQLRKLSGYNDFLTQLECFVNRMSLIGDKKILHEGEVEGSEKNVTL</sequence>
<dbReference type="GO" id="GO:0046872">
    <property type="term" value="F:metal ion binding"/>
    <property type="evidence" value="ECO:0007669"/>
    <property type="project" value="UniProtKB-KW"/>
</dbReference>
<keyword evidence="5" id="KW-0067">ATP-binding</keyword>
<dbReference type="Gene3D" id="3.40.50.300">
    <property type="entry name" value="P-loop containing nucleotide triphosphate hydrolases"/>
    <property type="match status" value="3"/>
</dbReference>
<dbReference type="PANTHER" id="PTHR11472:SF47">
    <property type="entry name" value="FANCONI ANEMIA GROUP J PROTEIN"/>
    <property type="match status" value="1"/>
</dbReference>
<dbReference type="FunFam" id="3.40.50.300:FF:003493">
    <property type="entry name" value="Predicted protein"/>
    <property type="match status" value="1"/>
</dbReference>
<evidence type="ECO:0000256" key="5">
    <source>
        <dbReference type="ARBA" id="ARBA00022840"/>
    </source>
</evidence>
<accession>A0A0N5AJL4</accession>
<dbReference type="GO" id="GO:0003678">
    <property type="term" value="F:DNA helicase activity"/>
    <property type="evidence" value="ECO:0007669"/>
    <property type="project" value="InterPro"/>
</dbReference>
<dbReference type="InterPro" id="IPR027417">
    <property type="entry name" value="P-loop_NTPase"/>
</dbReference>